<name>A0A4S4BZL9_9BACL</name>
<keyword evidence="4" id="KW-0408">Iron</keyword>
<gene>
    <name evidence="6" type="ORF">E6C55_09740</name>
</gene>
<dbReference type="InterPro" id="IPR039650">
    <property type="entry name" value="HdrA-like"/>
</dbReference>
<reference evidence="6 7" key="1">
    <citation type="submission" date="2019-04" db="EMBL/GenBank/DDBJ databases">
        <title>Cohnella sp. nov. isolated from preserved vegetables.</title>
        <authorList>
            <person name="Lin S.-Y."/>
            <person name="Hung M.-H."/>
            <person name="Young C.-C."/>
        </authorList>
    </citation>
    <scope>NUCLEOTIDE SEQUENCE [LARGE SCALE GENOMIC DNA]</scope>
    <source>
        <strain evidence="6 7">CC-MHH1044</strain>
    </source>
</reference>
<dbReference type="PANTHER" id="PTHR43498">
    <property type="entry name" value="FERREDOXIN:COB-COM HETERODISULFIDE REDUCTASE SUBUNIT A"/>
    <property type="match status" value="1"/>
</dbReference>
<protein>
    <submittedName>
        <fullName evidence="6">FAD-dependent oxidoreductase</fullName>
    </submittedName>
</protein>
<evidence type="ECO:0000256" key="2">
    <source>
        <dbReference type="ARBA" id="ARBA00022723"/>
    </source>
</evidence>
<keyword evidence="1" id="KW-0004">4Fe-4S</keyword>
<dbReference type="AlphaFoldDB" id="A0A4S4BZL9"/>
<evidence type="ECO:0000256" key="5">
    <source>
        <dbReference type="ARBA" id="ARBA00023014"/>
    </source>
</evidence>
<dbReference type="GO" id="GO:0046872">
    <property type="term" value="F:metal ion binding"/>
    <property type="evidence" value="ECO:0007669"/>
    <property type="project" value="UniProtKB-KW"/>
</dbReference>
<organism evidence="6 7">
    <name type="scientific">Cohnella fermenti</name>
    <dbReference type="NCBI Taxonomy" id="2565925"/>
    <lineage>
        <taxon>Bacteria</taxon>
        <taxon>Bacillati</taxon>
        <taxon>Bacillota</taxon>
        <taxon>Bacilli</taxon>
        <taxon>Bacillales</taxon>
        <taxon>Paenibacillaceae</taxon>
        <taxon>Cohnella</taxon>
    </lineage>
</organism>
<proteinExistence type="predicted"/>
<keyword evidence="7" id="KW-1185">Reference proteome</keyword>
<dbReference type="GO" id="GO:0051539">
    <property type="term" value="F:4 iron, 4 sulfur cluster binding"/>
    <property type="evidence" value="ECO:0007669"/>
    <property type="project" value="UniProtKB-KW"/>
</dbReference>
<evidence type="ECO:0000256" key="4">
    <source>
        <dbReference type="ARBA" id="ARBA00023004"/>
    </source>
</evidence>
<dbReference type="SUPFAM" id="SSF51905">
    <property type="entry name" value="FAD/NAD(P)-binding domain"/>
    <property type="match status" value="1"/>
</dbReference>
<evidence type="ECO:0000313" key="6">
    <source>
        <dbReference type="EMBL" id="THF80757.1"/>
    </source>
</evidence>
<accession>A0A4S4BZL9</accession>
<dbReference type="GO" id="GO:0016491">
    <property type="term" value="F:oxidoreductase activity"/>
    <property type="evidence" value="ECO:0007669"/>
    <property type="project" value="UniProtKB-KW"/>
</dbReference>
<dbReference type="PRINTS" id="PR00469">
    <property type="entry name" value="PNDRDTASEII"/>
</dbReference>
<sequence length="451" mass="48334">MRRKEELSMNRYHEPSREVPVAATADVIVCGGGPAGTAAAIASARAGAATMLIEGHGCLGGIWTSGLLSWIIDAGNKPGIMREIVGRLDRSGARLQSLGEDFTYDPEAMKLVLEELCAEAGVIVRLHTSVVQAAVDSSGRLTHVLTESKSGREAWGAKLFVDATGDGDLAALAGCGFEWGRPDSGQTQPMSLMALVTGIDPESVAAFAMDGLHEEPKRLLLEEMERAGQRPSYAAPSLFHIRDRLFALMANHEYGVSSIRADEISAATVRARQELHRLVNELRKLGGVWKELRLVQTAAQIGVREGRRIHGRYRVSEHDLADGRRHEDAVCRVRYGVDIHSTDPKEGKSFGDDGKRSRPYDIPLRALIAADVDGLLLAGRCISGDFVAHSSYRVTGNAVALGQAAGTAAALAALGGRLPHELAWSEVGKALERLEERGKTNADLSNAGQGQ</sequence>
<dbReference type="Gene3D" id="3.50.50.60">
    <property type="entry name" value="FAD/NAD(P)-binding domain"/>
    <property type="match status" value="1"/>
</dbReference>
<dbReference type="Pfam" id="PF12831">
    <property type="entry name" value="FAD_oxidored"/>
    <property type="match status" value="1"/>
</dbReference>
<keyword evidence="2" id="KW-0479">Metal-binding</keyword>
<keyword evidence="3" id="KW-0560">Oxidoreductase</keyword>
<comment type="caution">
    <text evidence="6">The sequence shown here is derived from an EMBL/GenBank/DDBJ whole genome shotgun (WGS) entry which is preliminary data.</text>
</comment>
<dbReference type="Proteomes" id="UP000310636">
    <property type="component" value="Unassembled WGS sequence"/>
</dbReference>
<dbReference type="EMBL" id="SSOB01000010">
    <property type="protein sequence ID" value="THF80757.1"/>
    <property type="molecule type" value="Genomic_DNA"/>
</dbReference>
<dbReference type="OrthoDB" id="9759982at2"/>
<keyword evidence="5" id="KW-0411">Iron-sulfur</keyword>
<evidence type="ECO:0000256" key="3">
    <source>
        <dbReference type="ARBA" id="ARBA00023002"/>
    </source>
</evidence>
<evidence type="ECO:0000256" key="1">
    <source>
        <dbReference type="ARBA" id="ARBA00022485"/>
    </source>
</evidence>
<dbReference type="InterPro" id="IPR036188">
    <property type="entry name" value="FAD/NAD-bd_sf"/>
</dbReference>
<dbReference type="PANTHER" id="PTHR43498:SF1">
    <property type="entry name" value="COB--COM HETERODISULFIDE REDUCTASE IRON-SULFUR SUBUNIT A"/>
    <property type="match status" value="1"/>
</dbReference>
<evidence type="ECO:0000313" key="7">
    <source>
        <dbReference type="Proteomes" id="UP000310636"/>
    </source>
</evidence>